<reference evidence="4" key="1">
    <citation type="journal article" date="2019" name="Int. J. Syst. Evol. Microbiol.">
        <title>The Global Catalogue of Microorganisms (GCM) 10K type strain sequencing project: providing services to taxonomists for standard genome sequencing and annotation.</title>
        <authorList>
            <consortium name="The Broad Institute Genomics Platform"/>
            <consortium name="The Broad Institute Genome Sequencing Center for Infectious Disease"/>
            <person name="Wu L."/>
            <person name="Ma J."/>
        </authorList>
    </citation>
    <scope>NUCLEOTIDE SEQUENCE [LARGE SCALE GENOMIC DNA]</scope>
    <source>
        <strain evidence="4">CGMCC 4.7277</strain>
    </source>
</reference>
<dbReference type="InterPro" id="IPR032466">
    <property type="entry name" value="Metal_Hydrolase"/>
</dbReference>
<accession>A0ABW0QCH8</accession>
<evidence type="ECO:0000313" key="4">
    <source>
        <dbReference type="Proteomes" id="UP001596084"/>
    </source>
</evidence>
<dbReference type="InterPro" id="IPR006680">
    <property type="entry name" value="Amidohydro-rel"/>
</dbReference>
<feature type="domain" description="Amidohydrolase-related" evidence="2">
    <location>
        <begin position="3"/>
        <end position="274"/>
    </location>
</feature>
<dbReference type="Pfam" id="PF04909">
    <property type="entry name" value="Amidohydro_2"/>
    <property type="match status" value="1"/>
</dbReference>
<name>A0ABW0QCH8_9BURK</name>
<gene>
    <name evidence="3" type="ORF">ACFPP7_15805</name>
</gene>
<sequence length="274" mass="29678">MSIDAHFHCWQLARGDYGWLTPALAPIYRDVTVSDWQAQAIPHGVTGGVLVQAAPTEAETGFLLAQADANPAVLGVVGWVDLLAADAPARIEKLASHPRLKGLRPMLQDMDDARWILQPALAPALRAMAARGLVLDALVKSVHLPHMLTLARRHPDLQLVIDHAAKPGIAGGEWQPWADGMARLAAETGVMCKLSGLMTEAGSAPAPGAVRRWAEHVLACFGADRVVWGSDWPVLERAGSYARWWGETRQLLASLRPQEQAAIMGGNARRLYRL</sequence>
<evidence type="ECO:0000313" key="3">
    <source>
        <dbReference type="EMBL" id="MFC5522365.1"/>
    </source>
</evidence>
<dbReference type="EMBL" id="JBHSMX010000024">
    <property type="protein sequence ID" value="MFC5522365.1"/>
    <property type="molecule type" value="Genomic_DNA"/>
</dbReference>
<dbReference type="InterPro" id="IPR052350">
    <property type="entry name" value="Metallo-dep_Lactonases"/>
</dbReference>
<evidence type="ECO:0000256" key="1">
    <source>
        <dbReference type="ARBA" id="ARBA00038310"/>
    </source>
</evidence>
<dbReference type="RefSeq" id="WP_068832429.1">
    <property type="nucleotide sequence ID" value="NZ_JBHSMX010000024.1"/>
</dbReference>
<keyword evidence="4" id="KW-1185">Reference proteome</keyword>
<proteinExistence type="inferred from homology"/>
<dbReference type="SUPFAM" id="SSF51556">
    <property type="entry name" value="Metallo-dependent hydrolases"/>
    <property type="match status" value="1"/>
</dbReference>
<organism evidence="3 4">
    <name type="scientific">Polaromonas jejuensis</name>
    <dbReference type="NCBI Taxonomy" id="457502"/>
    <lineage>
        <taxon>Bacteria</taxon>
        <taxon>Pseudomonadati</taxon>
        <taxon>Pseudomonadota</taxon>
        <taxon>Betaproteobacteria</taxon>
        <taxon>Burkholderiales</taxon>
        <taxon>Comamonadaceae</taxon>
        <taxon>Polaromonas</taxon>
    </lineage>
</organism>
<comment type="similarity">
    <text evidence="1">Belongs to the metallo-dependent hydrolases superfamily.</text>
</comment>
<comment type="caution">
    <text evidence="3">The sequence shown here is derived from an EMBL/GenBank/DDBJ whole genome shotgun (WGS) entry which is preliminary data.</text>
</comment>
<dbReference type="Gene3D" id="3.20.20.140">
    <property type="entry name" value="Metal-dependent hydrolases"/>
    <property type="match status" value="1"/>
</dbReference>
<dbReference type="PANTHER" id="PTHR43569:SF2">
    <property type="entry name" value="AMIDOHYDROLASE-RELATED DOMAIN-CONTAINING PROTEIN"/>
    <property type="match status" value="1"/>
</dbReference>
<evidence type="ECO:0000259" key="2">
    <source>
        <dbReference type="Pfam" id="PF04909"/>
    </source>
</evidence>
<dbReference type="PANTHER" id="PTHR43569">
    <property type="entry name" value="AMIDOHYDROLASE"/>
    <property type="match status" value="1"/>
</dbReference>
<dbReference type="Proteomes" id="UP001596084">
    <property type="component" value="Unassembled WGS sequence"/>
</dbReference>
<protein>
    <submittedName>
        <fullName evidence="3">Amidohydrolase family protein</fullName>
    </submittedName>
</protein>